<dbReference type="EMBL" id="OY660870">
    <property type="protein sequence ID" value="CAJ1059503.1"/>
    <property type="molecule type" value="Genomic_DNA"/>
</dbReference>
<gene>
    <name evidence="2" type="ORF">XNOV1_A040791</name>
</gene>
<name>A0AAV1FEH4_XYRNO</name>
<proteinExistence type="predicted"/>
<accession>A0AAV1FEH4</accession>
<dbReference type="Proteomes" id="UP001178508">
    <property type="component" value="Chromosome 7"/>
</dbReference>
<evidence type="ECO:0000313" key="2">
    <source>
        <dbReference type="EMBL" id="CAJ1059503.1"/>
    </source>
</evidence>
<sequence length="168" mass="18347">MIFQRNTPTKAMARRQAAGIPMETPSFHCSTQTVLERHTLIAGGGEAEKKQSSGDSVYVKVPSAFLAAVHVTSDAVVEAEASRNISKSAATENEENRKILRLKTNFKLQTVQHSENPRSQGQRSSLQAQDMMSEEFCGRLSGSNLNSAVSIPERSGERGGEGERKNIR</sequence>
<evidence type="ECO:0000313" key="3">
    <source>
        <dbReference type="Proteomes" id="UP001178508"/>
    </source>
</evidence>
<protein>
    <submittedName>
        <fullName evidence="2">Uncharacterized protein</fullName>
    </submittedName>
</protein>
<organism evidence="2 3">
    <name type="scientific">Xyrichtys novacula</name>
    <name type="common">Pearly razorfish</name>
    <name type="synonym">Hemipteronotus novacula</name>
    <dbReference type="NCBI Taxonomy" id="13765"/>
    <lineage>
        <taxon>Eukaryota</taxon>
        <taxon>Metazoa</taxon>
        <taxon>Chordata</taxon>
        <taxon>Craniata</taxon>
        <taxon>Vertebrata</taxon>
        <taxon>Euteleostomi</taxon>
        <taxon>Actinopterygii</taxon>
        <taxon>Neopterygii</taxon>
        <taxon>Teleostei</taxon>
        <taxon>Neoteleostei</taxon>
        <taxon>Acanthomorphata</taxon>
        <taxon>Eupercaria</taxon>
        <taxon>Labriformes</taxon>
        <taxon>Labridae</taxon>
        <taxon>Xyrichtys</taxon>
    </lineage>
</organism>
<reference evidence="2" key="1">
    <citation type="submission" date="2023-08" db="EMBL/GenBank/DDBJ databases">
        <authorList>
            <person name="Alioto T."/>
            <person name="Alioto T."/>
            <person name="Gomez Garrido J."/>
        </authorList>
    </citation>
    <scope>NUCLEOTIDE SEQUENCE</scope>
</reference>
<keyword evidence="3" id="KW-1185">Reference proteome</keyword>
<evidence type="ECO:0000256" key="1">
    <source>
        <dbReference type="SAM" id="MobiDB-lite"/>
    </source>
</evidence>
<feature type="region of interest" description="Disordered" evidence="1">
    <location>
        <begin position="138"/>
        <end position="168"/>
    </location>
</feature>
<feature type="compositionally biased region" description="Basic and acidic residues" evidence="1">
    <location>
        <begin position="154"/>
        <end position="168"/>
    </location>
</feature>
<dbReference type="AlphaFoldDB" id="A0AAV1FEH4"/>